<keyword evidence="1" id="KW-0472">Membrane</keyword>
<dbReference type="Pfam" id="PF13828">
    <property type="entry name" value="DUF4190"/>
    <property type="match status" value="1"/>
</dbReference>
<dbReference type="Proteomes" id="UP000067708">
    <property type="component" value="Chromosome"/>
</dbReference>
<gene>
    <name evidence="3" type="ORF">Rhola_00012000</name>
</gene>
<dbReference type="STRING" id="529884.Rhola_00012000"/>
<feature type="domain" description="DUF4190" evidence="2">
    <location>
        <begin position="23"/>
        <end position="78"/>
    </location>
</feature>
<evidence type="ECO:0000256" key="1">
    <source>
        <dbReference type="SAM" id="Phobius"/>
    </source>
</evidence>
<name>A0A060JN24_9MICO</name>
<dbReference type="KEGG" id="rla:Rhola_00012000"/>
<protein>
    <recommendedName>
        <fullName evidence="2">DUF4190 domain-containing protein</fullName>
    </recommendedName>
</protein>
<dbReference type="eggNOG" id="ENOG5032YKP">
    <property type="taxonomic scope" value="Bacteria"/>
</dbReference>
<evidence type="ECO:0000313" key="3">
    <source>
        <dbReference type="EMBL" id="AIC47993.1"/>
    </source>
</evidence>
<organism evidence="3 4">
    <name type="scientific">Rhodoluna lacicola</name>
    <dbReference type="NCBI Taxonomy" id="529884"/>
    <lineage>
        <taxon>Bacteria</taxon>
        <taxon>Bacillati</taxon>
        <taxon>Actinomycetota</taxon>
        <taxon>Actinomycetes</taxon>
        <taxon>Micrococcales</taxon>
        <taxon>Microbacteriaceae</taxon>
        <taxon>Luna cluster</taxon>
        <taxon>Luna-1 subcluster</taxon>
        <taxon>Rhodoluna</taxon>
    </lineage>
</organism>
<proteinExistence type="predicted"/>
<evidence type="ECO:0000313" key="4">
    <source>
        <dbReference type="Proteomes" id="UP000067708"/>
    </source>
</evidence>
<feature type="transmembrane region" description="Helical" evidence="1">
    <location>
        <begin position="25"/>
        <end position="48"/>
    </location>
</feature>
<dbReference type="InterPro" id="IPR025241">
    <property type="entry name" value="DUF4190"/>
</dbReference>
<keyword evidence="1" id="KW-0812">Transmembrane</keyword>
<feature type="transmembrane region" description="Helical" evidence="1">
    <location>
        <begin position="60"/>
        <end position="91"/>
    </location>
</feature>
<dbReference type="OrthoDB" id="4374883at2"/>
<evidence type="ECO:0000259" key="2">
    <source>
        <dbReference type="Pfam" id="PF13828"/>
    </source>
</evidence>
<sequence>MGMAKTDAVPQKDKYDFTKLNTLSVVSLASALTGFGVVAAIITGHISLAQIKRTGENGRALALSGVILGYVSIALWILGSVFWTVFMFWAAKNGYGDMGGMRGGWDMDHMGPKLPGMMDNS</sequence>
<keyword evidence="1" id="KW-1133">Transmembrane helix</keyword>
<reference evidence="3 4" key="1">
    <citation type="journal article" date="2014" name="Int. J. Syst. Evol. Microbiol.">
        <title>Rhodoluna lacicola gen. nov., sp. nov., a planktonic freshwater bacterium with stream-lined genome.</title>
        <authorList>
            <person name="Hahn M."/>
            <person name="Schmidt J."/>
            <person name="Taipale S.J."/>
            <person name="Doolittle W.F."/>
            <person name="Koll U."/>
        </authorList>
    </citation>
    <scope>NUCLEOTIDE SEQUENCE [LARGE SCALE GENOMIC DNA]</scope>
    <source>
        <strain evidence="3 4">MWH-Ta8</strain>
    </source>
</reference>
<accession>A0A060JN24</accession>
<dbReference type="HOGENOM" id="CLU_2036197_0_0_11"/>
<keyword evidence="4" id="KW-1185">Reference proteome</keyword>
<dbReference type="EMBL" id="CP007490">
    <property type="protein sequence ID" value="AIC47993.1"/>
    <property type="molecule type" value="Genomic_DNA"/>
</dbReference>
<dbReference type="AlphaFoldDB" id="A0A060JN24"/>